<dbReference type="Pfam" id="PF01882">
    <property type="entry name" value="DUF58"/>
    <property type="match status" value="1"/>
</dbReference>
<sequence length="317" mass="35347">MIGQTRSDDPIRRKIETLGTMMSLPTVRKALGVLEGAHASNRRFGSDDVMDIHAYEPGDEAKRIDWKTSARVGRPMVVLRERPSTSKAWLLLDIGQEMTATCPSGEQAYQVAANALCMFAALSLRRSDEVSIVFGDSSAITRVPFNGGLAQFERTLDTALRRDWNRPRNIDALLEYARSIRDRDALIVLATEEHALEERHLRDIRAIARTHPMVLIDVATINPFDTGHADVVVDGRNGRHVPAFLRNARTAGQVRTHREYLAAAIRHELNRCGSTVIRSDSSERMFHEFVHMVSVSVARSTRYQPGIPSTSNPGVKA</sequence>
<dbReference type="EMBL" id="JGZL01000008">
    <property type="protein sequence ID" value="KFI89431.1"/>
    <property type="molecule type" value="Genomic_DNA"/>
</dbReference>
<keyword evidence="3" id="KW-1185">Reference proteome</keyword>
<dbReference type="Proteomes" id="UP000029078">
    <property type="component" value="Unassembled WGS sequence"/>
</dbReference>
<comment type="caution">
    <text evidence="2">The sequence shown here is derived from an EMBL/GenBank/DDBJ whole genome shotgun (WGS) entry which is preliminary data.</text>
</comment>
<accession>A0A087D1N1</accession>
<name>A0A087D1N1_BIFRU</name>
<dbReference type="AlphaFoldDB" id="A0A087D1N1"/>
<dbReference type="PANTHER" id="PTHR33608:SF14">
    <property type="entry name" value="POSSIBLE CONSERVED SECRETED PROTEIN"/>
    <property type="match status" value="1"/>
</dbReference>
<dbReference type="InterPro" id="IPR002881">
    <property type="entry name" value="DUF58"/>
</dbReference>
<evidence type="ECO:0000313" key="2">
    <source>
        <dbReference type="EMBL" id="KFI89431.1"/>
    </source>
</evidence>
<dbReference type="STRING" id="78346.BRUM_1211"/>
<gene>
    <name evidence="2" type="ORF">BRUM_1211</name>
</gene>
<reference evidence="2 3" key="1">
    <citation type="submission" date="2014-03" db="EMBL/GenBank/DDBJ databases">
        <title>Genomics of Bifidobacteria.</title>
        <authorList>
            <person name="Ventura M."/>
            <person name="Milani C."/>
            <person name="Lugli G.A."/>
        </authorList>
    </citation>
    <scope>NUCLEOTIDE SEQUENCE [LARGE SCALE GENOMIC DNA]</scope>
    <source>
        <strain evidence="2 3">LMG 21811</strain>
    </source>
</reference>
<feature type="domain" description="DUF58" evidence="1">
    <location>
        <begin position="53"/>
        <end position="219"/>
    </location>
</feature>
<evidence type="ECO:0000313" key="3">
    <source>
        <dbReference type="Proteomes" id="UP000029078"/>
    </source>
</evidence>
<dbReference type="PANTHER" id="PTHR33608">
    <property type="entry name" value="BLL2464 PROTEIN"/>
    <property type="match status" value="1"/>
</dbReference>
<dbReference type="eggNOG" id="COG1721">
    <property type="taxonomic scope" value="Bacteria"/>
</dbReference>
<organism evidence="2 3">
    <name type="scientific">Bifidobacterium ruminantium</name>
    <dbReference type="NCBI Taxonomy" id="78346"/>
    <lineage>
        <taxon>Bacteria</taxon>
        <taxon>Bacillati</taxon>
        <taxon>Actinomycetota</taxon>
        <taxon>Actinomycetes</taxon>
        <taxon>Bifidobacteriales</taxon>
        <taxon>Bifidobacteriaceae</taxon>
        <taxon>Bifidobacterium</taxon>
    </lineage>
</organism>
<protein>
    <recommendedName>
        <fullName evidence="1">DUF58 domain-containing protein</fullName>
    </recommendedName>
</protein>
<dbReference type="RefSeq" id="WP_026646404.1">
    <property type="nucleotide sequence ID" value="NZ_CASFAE010000001.1"/>
</dbReference>
<evidence type="ECO:0000259" key="1">
    <source>
        <dbReference type="Pfam" id="PF01882"/>
    </source>
</evidence>
<proteinExistence type="predicted"/>